<keyword evidence="4" id="KW-1185">Reference proteome</keyword>
<dbReference type="OrthoDB" id="548159at2759"/>
<gene>
    <name evidence="3" type="ORF">VOLCADRAFT_116733</name>
</gene>
<dbReference type="eggNOG" id="ENOG502SD6S">
    <property type="taxonomic scope" value="Eukaryota"/>
</dbReference>
<feature type="region of interest" description="Disordered" evidence="2">
    <location>
        <begin position="46"/>
        <end position="65"/>
    </location>
</feature>
<protein>
    <submittedName>
        <fullName evidence="3">Uncharacterized protein</fullName>
    </submittedName>
</protein>
<evidence type="ECO:0000313" key="3">
    <source>
        <dbReference type="EMBL" id="EFJ50710.1"/>
    </source>
</evidence>
<sequence>MSLVPPDFCDSSSPGPRRAGSLPASPSQLHTVPPGPFPHAAYPGLPICLSSQDPPTQAASSPAKHAQPFPHMYQMSIMGQQQHLAALDLAAAAHSPSGGALQTSPSRMLPSPNSGMPLHGAQHPYLGYDAGMQQYCSQHPQRLHPPGQQHSSVHGLVPSFPAAAGPGTGSDAVVAGNQHQNHPYNMAPYGYFPPYVQQQPLSGSPLGHHQQFLGPRTSVPYGAPFASPPRHVSSQQSPPNGGGGGGAGMGQQQGGPLRHNDTAAIGPPADGAVYGAAVQAASEGGPRGAVAREGAPAAIWVGDPNASGHNAPHGAGPAVAASPPAMAKAAPSGGVMGSPQGPTLGGFLAAAAGGNALHGAVRHVVDELRTSPLILPSDYDTPGRGSIGITGGGRSTGGAAYGSGGGGGSGEKNAAIQRYQAQIVSLERQNAELQKRLTDTQSALEAARQARQALEAKQDAMADQVAQANHGAKSRESALESARRANDALSGELRSCQDEVAALRNALAAAKDTAVQWQDRAMEVGKELEAARKKIETLGEEERRLSSENMALRKEVQQLNDVIIKGRIESAELREKLRSSQQDAARAASTAQALASRVESEHEGAAVQMTVMRNKLSELESRNSQLLYDVSGLREEVSRARQAADAAKAALAAKPAGIASEGVGSVRQQQHHHHMSGATSAGWMGLEAQQPSGNSIAPGLGLGGGSGSGAYNGASYGGPYGGNIGNGYNGVGSSVEYSGPGFGAAGFGGGGPSGSVNGGGSGTASGNGGVGGGSFSQRPPAALPPPPQPGSFPSSHSGQATISAILRDLPTDMAFSKLDPETFRNMVRAEAEAMGRGGGGGGGDGLYSAASSPLKPSYGTRHGGGGGDLGTVPSSGALDGVALLPPPPPRLAWGDGPGRDLAAAPPPPPLPDARNMWRAPPPLADEGGFGGRGGGGGGASKAPNTGAANSSYATGRGVAPLQGNGGAGGGGGSGGSPPPYAVNLVDNPYAHRRPANAVGTGGAPPGGGMGSGNGGAYNGETPYGTEETVKDMIARSKALEDKLMVLCSEKGGLEAEYARMPLGAGRSLRERNRKQVVEQRLELLNKEISSVRMQLKRLGVK</sequence>
<dbReference type="PANTHER" id="PTHR45615">
    <property type="entry name" value="MYOSIN HEAVY CHAIN, NON-MUSCLE"/>
    <property type="match status" value="1"/>
</dbReference>
<accession>D8TP71</accession>
<feature type="compositionally biased region" description="Pro residues" evidence="2">
    <location>
        <begin position="781"/>
        <end position="790"/>
    </location>
</feature>
<organism evidence="4">
    <name type="scientific">Volvox carteri f. nagariensis</name>
    <dbReference type="NCBI Taxonomy" id="3068"/>
    <lineage>
        <taxon>Eukaryota</taxon>
        <taxon>Viridiplantae</taxon>
        <taxon>Chlorophyta</taxon>
        <taxon>core chlorophytes</taxon>
        <taxon>Chlorophyceae</taxon>
        <taxon>CS clade</taxon>
        <taxon>Chlamydomonadales</taxon>
        <taxon>Volvocaceae</taxon>
        <taxon>Volvox</taxon>
    </lineage>
</organism>
<evidence type="ECO:0000256" key="1">
    <source>
        <dbReference type="SAM" id="Coils"/>
    </source>
</evidence>
<feature type="compositionally biased region" description="Gly residues" evidence="2">
    <location>
        <begin position="756"/>
        <end position="774"/>
    </location>
</feature>
<name>D8TP71_VOLCA</name>
<feature type="compositionally biased region" description="Polar residues" evidence="2">
    <location>
        <begin position="49"/>
        <end position="60"/>
    </location>
</feature>
<dbReference type="EMBL" id="GL378330">
    <property type="protein sequence ID" value="EFJ50710.1"/>
    <property type="molecule type" value="Genomic_DNA"/>
</dbReference>
<dbReference type="RefSeq" id="XP_002948303.1">
    <property type="nucleotide sequence ID" value="XM_002948257.1"/>
</dbReference>
<feature type="region of interest" description="Disordered" evidence="2">
    <location>
        <begin position="834"/>
        <end position="1023"/>
    </location>
</feature>
<feature type="coiled-coil region" evidence="1">
    <location>
        <begin position="616"/>
        <end position="650"/>
    </location>
</feature>
<feature type="compositionally biased region" description="Low complexity" evidence="2">
    <location>
        <begin position="891"/>
        <end position="903"/>
    </location>
</feature>
<evidence type="ECO:0000313" key="4">
    <source>
        <dbReference type="Proteomes" id="UP000001058"/>
    </source>
</evidence>
<dbReference type="STRING" id="3068.D8TP71"/>
<dbReference type="GeneID" id="9624148"/>
<dbReference type="Proteomes" id="UP000001058">
    <property type="component" value="Unassembled WGS sequence"/>
</dbReference>
<feature type="compositionally biased region" description="Gly residues" evidence="2">
    <location>
        <begin position="240"/>
        <end position="253"/>
    </location>
</feature>
<feature type="compositionally biased region" description="Gly residues" evidence="2">
    <location>
        <begin position="927"/>
        <end position="939"/>
    </location>
</feature>
<feature type="region of interest" description="Disordered" evidence="2">
    <location>
        <begin position="1"/>
        <end position="38"/>
    </location>
</feature>
<dbReference type="KEGG" id="vcn:VOLCADRAFT_116733"/>
<reference evidence="3 4" key="1">
    <citation type="journal article" date="2010" name="Science">
        <title>Genomic analysis of organismal complexity in the multicellular green alga Volvox carteri.</title>
        <authorList>
            <person name="Prochnik S.E."/>
            <person name="Umen J."/>
            <person name="Nedelcu A.M."/>
            <person name="Hallmann A."/>
            <person name="Miller S.M."/>
            <person name="Nishii I."/>
            <person name="Ferris P."/>
            <person name="Kuo A."/>
            <person name="Mitros T."/>
            <person name="Fritz-Laylin L.K."/>
            <person name="Hellsten U."/>
            <person name="Chapman J."/>
            <person name="Simakov O."/>
            <person name="Rensing S.A."/>
            <person name="Terry A."/>
            <person name="Pangilinan J."/>
            <person name="Kapitonov V."/>
            <person name="Jurka J."/>
            <person name="Salamov A."/>
            <person name="Shapiro H."/>
            <person name="Schmutz J."/>
            <person name="Grimwood J."/>
            <person name="Lindquist E."/>
            <person name="Lucas S."/>
            <person name="Grigoriev I.V."/>
            <person name="Schmitt R."/>
            <person name="Kirk D."/>
            <person name="Rokhsar D.S."/>
        </authorList>
    </citation>
    <scope>NUCLEOTIDE SEQUENCE [LARGE SCALE GENOMIC DNA]</scope>
    <source>
        <strain evidence="4">f. Nagariensis / Eve</strain>
    </source>
</reference>
<feature type="compositionally biased region" description="Gly residues" evidence="2">
    <location>
        <begin position="963"/>
        <end position="975"/>
    </location>
</feature>
<keyword evidence="1" id="KW-0175">Coiled coil</keyword>
<proteinExistence type="predicted"/>
<evidence type="ECO:0000256" key="2">
    <source>
        <dbReference type="SAM" id="MobiDB-lite"/>
    </source>
</evidence>
<feature type="compositionally biased region" description="Gly residues" evidence="2">
    <location>
        <begin position="835"/>
        <end position="845"/>
    </location>
</feature>
<feature type="region of interest" description="Disordered" evidence="2">
    <location>
        <begin position="756"/>
        <end position="798"/>
    </location>
</feature>
<dbReference type="PANTHER" id="PTHR45615:SF66">
    <property type="entry name" value="CARD DOMAIN-CONTAINING PROTEIN"/>
    <property type="match status" value="1"/>
</dbReference>
<feature type="region of interest" description="Disordered" evidence="2">
    <location>
        <begin position="200"/>
        <end position="262"/>
    </location>
</feature>
<dbReference type="InParanoid" id="D8TP71"/>
<feature type="coiled-coil region" evidence="1">
    <location>
        <begin position="409"/>
        <end position="562"/>
    </location>
</feature>
<dbReference type="AlphaFoldDB" id="D8TP71"/>
<feature type="compositionally biased region" description="Gly residues" evidence="2">
    <location>
        <begin position="999"/>
        <end position="1017"/>
    </location>
</feature>
<feature type="compositionally biased region" description="Polar residues" evidence="2">
    <location>
        <begin position="942"/>
        <end position="953"/>
    </location>
</feature>